<keyword evidence="3" id="KW-1185">Reference proteome</keyword>
<accession>A0A9Q0MB73</accession>
<dbReference type="AlphaFoldDB" id="A0A9Q0MB73"/>
<dbReference type="EMBL" id="JAPWDV010000001">
    <property type="protein sequence ID" value="KAJ6222675.1"/>
    <property type="molecule type" value="Genomic_DNA"/>
</dbReference>
<dbReference type="Proteomes" id="UP001142055">
    <property type="component" value="Chromosome 1"/>
</dbReference>
<reference evidence="2" key="1">
    <citation type="submission" date="2022-12" db="EMBL/GenBank/DDBJ databases">
        <title>Genome assemblies of Blomia tropicalis.</title>
        <authorList>
            <person name="Cui Y."/>
        </authorList>
    </citation>
    <scope>NUCLEOTIDE SEQUENCE</scope>
    <source>
        <tissue evidence="2">Adult mites</tissue>
    </source>
</reference>
<organism evidence="2 3">
    <name type="scientific">Blomia tropicalis</name>
    <name type="common">Mite</name>
    <dbReference type="NCBI Taxonomy" id="40697"/>
    <lineage>
        <taxon>Eukaryota</taxon>
        <taxon>Metazoa</taxon>
        <taxon>Ecdysozoa</taxon>
        <taxon>Arthropoda</taxon>
        <taxon>Chelicerata</taxon>
        <taxon>Arachnida</taxon>
        <taxon>Acari</taxon>
        <taxon>Acariformes</taxon>
        <taxon>Sarcoptiformes</taxon>
        <taxon>Astigmata</taxon>
        <taxon>Glycyphagoidea</taxon>
        <taxon>Echimyopodidae</taxon>
        <taxon>Blomia</taxon>
    </lineage>
</organism>
<dbReference type="Gene3D" id="2.20.20.160">
    <property type="match status" value="2"/>
</dbReference>
<evidence type="ECO:0000313" key="2">
    <source>
        <dbReference type="EMBL" id="KAJ6222675.1"/>
    </source>
</evidence>
<comment type="caution">
    <text evidence="2">The sequence shown here is derived from an EMBL/GenBank/DDBJ whole genome shotgun (WGS) entry which is preliminary data.</text>
</comment>
<proteinExistence type="predicted"/>
<feature type="compositionally biased region" description="Polar residues" evidence="1">
    <location>
        <begin position="54"/>
        <end position="66"/>
    </location>
</feature>
<evidence type="ECO:0000256" key="1">
    <source>
        <dbReference type="SAM" id="MobiDB-lite"/>
    </source>
</evidence>
<feature type="region of interest" description="Disordered" evidence="1">
    <location>
        <begin position="43"/>
        <end position="66"/>
    </location>
</feature>
<sequence length="459" mass="50968">MMNGCLNAIKRLSIRNEQIGYNSMRKEDESSIQYVTRDENRPQLNGAIEGNGNGMDQTNEIPLDTDASSSIKTNQLDRVNLNLDGNNGQQCNIVQQSMSLLRKSLANHCHQCCSMCIQLWISICLLNISFNQRKRSFQLSLLSCFVSIIQLVHFVCRMKASLNLNSINAFCHANRNQNKRKHLGQLKHSIATSVGCIRMSLFVVLVVCVATLGTVGQASITVTAAAAAAAATVPERQMSLLNIDSIATSSMTAAATTTDLGEETIMDEEESNGGKGLPKCTDDKSVCAYMQINALGVSRVPICECKGPVQCPTIWSQTNIVQHGNDFYLYCKRKPRLATCKPNQIAYSSFGKADLLSGRKVVDMQRVHCICPNGHILKSNRTMFEMLDTTYIFGTEQLCRTPATCTRKQLCLSITETAESTLEKRHCRCPFGKVCPRNVRQAYERIEEDKGTIYNMRCL</sequence>
<name>A0A9Q0MB73_BLOTA</name>
<evidence type="ECO:0000313" key="3">
    <source>
        <dbReference type="Proteomes" id="UP001142055"/>
    </source>
</evidence>
<protein>
    <submittedName>
        <fullName evidence="2">Uncharacterized protein</fullName>
    </submittedName>
</protein>
<gene>
    <name evidence="2" type="ORF">RDWZM_001220</name>
</gene>